<feature type="domain" description="NodB homology" evidence="5">
    <location>
        <begin position="26"/>
        <end position="263"/>
    </location>
</feature>
<reference evidence="6 7" key="1">
    <citation type="submission" date="2017-07" db="EMBL/GenBank/DDBJ databases">
        <title>Genome Sequence of Antarctobacter heliothermus Strain SMS3 Isolated from a culture of the Diatom Skeletonema marinoi.</title>
        <authorList>
            <person name="Topel M."/>
            <person name="Pinder M.I.M."/>
            <person name="Johansson O.N."/>
            <person name="Kourtchenko O."/>
            <person name="Godhe A."/>
            <person name="Clarke A.K."/>
        </authorList>
    </citation>
    <scope>NUCLEOTIDE SEQUENCE [LARGE SCALE GENOMIC DNA]</scope>
    <source>
        <strain evidence="6 7">SMS3</strain>
        <plasmid evidence="7">Plasmid psms3-2</plasmid>
    </source>
</reference>
<dbReference type="PANTHER" id="PTHR47561:SF1">
    <property type="entry name" value="POLYSACCHARIDE DEACETYLASE FAMILY PROTEIN (AFU_ORTHOLOGUE AFUA_6G05030)"/>
    <property type="match status" value="1"/>
</dbReference>
<dbReference type="EMBL" id="CP022542">
    <property type="protein sequence ID" value="ASP23666.1"/>
    <property type="molecule type" value="Genomic_DNA"/>
</dbReference>
<evidence type="ECO:0000256" key="4">
    <source>
        <dbReference type="ARBA" id="ARBA00032976"/>
    </source>
</evidence>
<dbReference type="Pfam" id="PF01522">
    <property type="entry name" value="Polysacc_deac_1"/>
    <property type="match status" value="1"/>
</dbReference>
<dbReference type="InterPro" id="IPR037950">
    <property type="entry name" value="PgdA-like"/>
</dbReference>
<evidence type="ECO:0000313" key="7">
    <source>
        <dbReference type="Proteomes" id="UP000203589"/>
    </source>
</evidence>
<dbReference type="Proteomes" id="UP000203589">
    <property type="component" value="Plasmid pSMS3-2"/>
</dbReference>
<protein>
    <recommendedName>
        <fullName evidence="3">Chitooligosaccharide deacetylase</fullName>
    </recommendedName>
    <alternativeName>
        <fullName evidence="4">Nodulation protein B</fullName>
    </alternativeName>
</protein>
<dbReference type="AlphaFoldDB" id="A0A222EBT8"/>
<keyword evidence="7" id="KW-1185">Reference proteome</keyword>
<evidence type="ECO:0000256" key="1">
    <source>
        <dbReference type="ARBA" id="ARBA00003236"/>
    </source>
</evidence>
<sequence>MPRHLVCLTFDFDAMSGLVARGMKSPTPVSRGEFGAMTVVERLLPLLERYRLPASFFVPGTVIETYRDHCARIHAAGHEIGNHGYTHVPPANLTPQEEEDGLVRASDLIEEVTGSRPRGYRSPSWDLSDVTVDLLLKHGFDYESSLMGHDHMPYFARRGDVVPDDGPVTFGETTSLVEMPISWSLDDFPHFEFMRTATSLMPGLSNARLVLENFVADFEFMTRNTDWGVLTYTFHPYVVGRGHRMLMLEKLIHALQERGAVFSTMRDVAVEFRGRT</sequence>
<proteinExistence type="inferred from homology"/>
<gene>
    <name evidence="6" type="ORF">ANTHELSMS3_04768</name>
</gene>
<dbReference type="PANTHER" id="PTHR47561">
    <property type="entry name" value="POLYSACCHARIDE DEACETYLASE FAMILY PROTEIN (AFU_ORTHOLOGUE AFUA_6G05030)"/>
    <property type="match status" value="1"/>
</dbReference>
<evidence type="ECO:0000259" key="5">
    <source>
        <dbReference type="PROSITE" id="PS51677"/>
    </source>
</evidence>
<dbReference type="OrthoDB" id="9784220at2"/>
<organism evidence="6 7">
    <name type="scientific">Antarctobacter heliothermus</name>
    <dbReference type="NCBI Taxonomy" id="74033"/>
    <lineage>
        <taxon>Bacteria</taxon>
        <taxon>Pseudomonadati</taxon>
        <taxon>Pseudomonadota</taxon>
        <taxon>Alphaproteobacteria</taxon>
        <taxon>Rhodobacterales</taxon>
        <taxon>Roseobacteraceae</taxon>
        <taxon>Antarctobacter</taxon>
    </lineage>
</organism>
<dbReference type="SUPFAM" id="SSF88713">
    <property type="entry name" value="Glycoside hydrolase/deacetylase"/>
    <property type="match status" value="1"/>
</dbReference>
<geneLocation type="plasmid" evidence="7">
    <name>psms3-2</name>
</geneLocation>
<dbReference type="KEGG" id="aht:ANTHELSMS3_04768"/>
<dbReference type="InterPro" id="IPR011330">
    <property type="entry name" value="Glyco_hydro/deAcase_b/a-brl"/>
</dbReference>
<dbReference type="RefSeq" id="WP_094037724.1">
    <property type="nucleotide sequence ID" value="NZ_CP022542.1"/>
</dbReference>
<dbReference type="InterPro" id="IPR002509">
    <property type="entry name" value="NODB_dom"/>
</dbReference>
<dbReference type="GO" id="GO:0016810">
    <property type="term" value="F:hydrolase activity, acting on carbon-nitrogen (but not peptide) bonds"/>
    <property type="evidence" value="ECO:0007669"/>
    <property type="project" value="InterPro"/>
</dbReference>
<comment type="similarity">
    <text evidence="2">Belongs to the polysaccharide deacetylase family.</text>
</comment>
<comment type="function">
    <text evidence="1">Is involved in generating a small heat-stable compound (Nod), an acylated oligomer of N-acetylglucosamine, that stimulates mitosis in various plant protoplasts.</text>
</comment>
<evidence type="ECO:0000256" key="3">
    <source>
        <dbReference type="ARBA" id="ARBA00020071"/>
    </source>
</evidence>
<evidence type="ECO:0000256" key="2">
    <source>
        <dbReference type="ARBA" id="ARBA00010973"/>
    </source>
</evidence>
<dbReference type="Gene3D" id="3.20.20.370">
    <property type="entry name" value="Glycoside hydrolase/deacetylase"/>
    <property type="match status" value="1"/>
</dbReference>
<evidence type="ECO:0000313" key="6">
    <source>
        <dbReference type="EMBL" id="ASP23666.1"/>
    </source>
</evidence>
<keyword evidence="6" id="KW-0614">Plasmid</keyword>
<name>A0A222EBT8_9RHOB</name>
<dbReference type="PROSITE" id="PS51677">
    <property type="entry name" value="NODB"/>
    <property type="match status" value="1"/>
</dbReference>
<keyword evidence="6" id="KW-0378">Hydrolase</keyword>
<dbReference type="GO" id="GO:0005975">
    <property type="term" value="P:carbohydrate metabolic process"/>
    <property type="evidence" value="ECO:0007669"/>
    <property type="project" value="InterPro"/>
</dbReference>
<dbReference type="CDD" id="cd10938">
    <property type="entry name" value="CE4_HpPgdA_like"/>
    <property type="match status" value="1"/>
</dbReference>
<accession>A0A222EBT8</accession>